<evidence type="ECO:0000313" key="2">
    <source>
        <dbReference type="EMBL" id="MPM58506.1"/>
    </source>
</evidence>
<feature type="domain" description="RNA helicase HrpA C-terminal" evidence="1">
    <location>
        <begin position="1"/>
        <end position="594"/>
    </location>
</feature>
<accession>A0A645B0D7</accession>
<reference evidence="2" key="1">
    <citation type="submission" date="2019-08" db="EMBL/GenBank/DDBJ databases">
        <authorList>
            <person name="Kucharzyk K."/>
            <person name="Murdoch R.W."/>
            <person name="Higgins S."/>
            <person name="Loffler F."/>
        </authorList>
    </citation>
    <scope>NUCLEOTIDE SEQUENCE</scope>
</reference>
<dbReference type="AlphaFoldDB" id="A0A645B0D7"/>
<comment type="caution">
    <text evidence="2">The sequence shown here is derived from an EMBL/GenBank/DDBJ whole genome shotgun (WGS) entry which is preliminary data.</text>
</comment>
<dbReference type="EMBL" id="VSSQ01016799">
    <property type="protein sequence ID" value="MPM58506.1"/>
    <property type="molecule type" value="Genomic_DNA"/>
</dbReference>
<protein>
    <recommendedName>
        <fullName evidence="1">RNA helicase HrpA C-terminal domain-containing protein</fullName>
    </recommendedName>
</protein>
<dbReference type="InterPro" id="IPR024590">
    <property type="entry name" value="HrpA_C"/>
</dbReference>
<organism evidence="2">
    <name type="scientific">bioreactor metagenome</name>
    <dbReference type="NCBI Taxonomy" id="1076179"/>
    <lineage>
        <taxon>unclassified sequences</taxon>
        <taxon>metagenomes</taxon>
        <taxon>ecological metagenomes</taxon>
    </lineage>
</organism>
<proteinExistence type="predicted"/>
<evidence type="ECO:0000259" key="1">
    <source>
        <dbReference type="Pfam" id="PF11898"/>
    </source>
</evidence>
<dbReference type="Pfam" id="PF11898">
    <property type="entry name" value="DUF3418"/>
    <property type="match status" value="1"/>
</dbReference>
<gene>
    <name evidence="2" type="ORF">SDC9_105337</name>
</gene>
<name>A0A645B0D7_9ZZZZ</name>
<sequence>MAYETASLYGVPVIARRQVSYARVDPVAAREIFIRSALVEGEWHTRHHFWSRNEETRRRAEELEERTRRRDIVVDDQAIFDFYDARIPTDVCTVAGFDAWWRTKRREADTFLDLALEDMVQDSADLGRAGDFPDTWQVAGHTLAVEYVFDPGAGADGVSVRVPLPVLSELPAAPFSWQVPGLRLDLVTQLIRSLPKAQRTRVVPAPDWARRLLAELDEDITAGQVDPAATSLTAALGRRLAADVGLRVAPADWDPARLPDHLRVTFVVVRTDHGDGGPATEVEMARGKDLAALQQDHTRSVAATLSKASRTAGHAGSVTWAFGTLPREVTVARGGTRATGHPALADEGATVGSVVQDTAAHAATSHRAGLRRLVLLNTPDPTRWVVSHLPNPDKFALGSSPYASVPELLADARLKSVGDLVARVVDPVDIRDERAFAALCDTVRQDNADHMRHVVAVAAEILRADQQISLALASVIDPDVRADVTEQRAALVFPGFIAATDDPYYERLPVYLKAIVARLAALPGAAARDSRAMETVNLLEDAYADLCAGQPPGRLPADIEEIGWMLEELRVSLFAQTLGTRMTISAKRVRKALERATA</sequence>